<dbReference type="PANTHER" id="PTHR13246">
    <property type="entry name" value="ENDO BETA N-ACETYLGLUCOSAMINIDASE"/>
    <property type="match status" value="1"/>
</dbReference>
<dbReference type="EMBL" id="QZWG01000018">
    <property type="protein sequence ID" value="RZB52587.1"/>
    <property type="molecule type" value="Genomic_DNA"/>
</dbReference>
<accession>A0A445FUK1</accession>
<dbReference type="Pfam" id="PF03644">
    <property type="entry name" value="Glyco_hydro_85"/>
    <property type="match status" value="2"/>
</dbReference>
<proteinExistence type="predicted"/>
<dbReference type="Proteomes" id="UP000289340">
    <property type="component" value="Chromosome 18"/>
</dbReference>
<evidence type="ECO:0000259" key="1">
    <source>
        <dbReference type="Pfam" id="PF03644"/>
    </source>
</evidence>
<keyword evidence="2" id="KW-0378">Hydrolase</keyword>
<dbReference type="GO" id="GO:0033925">
    <property type="term" value="F:mannosyl-glycoprotein endo-beta-N-acetylglucosaminidase activity"/>
    <property type="evidence" value="ECO:0007669"/>
    <property type="project" value="UniProtKB-EC"/>
</dbReference>
<keyword evidence="3" id="KW-1185">Reference proteome</keyword>
<dbReference type="AlphaFoldDB" id="A0A445FUK1"/>
<comment type="caution">
    <text evidence="2">The sequence shown here is derived from an EMBL/GenBank/DDBJ whole genome shotgun (WGS) entry which is preliminary data.</text>
</comment>
<dbReference type="InterPro" id="IPR032979">
    <property type="entry name" value="ENGase"/>
</dbReference>
<feature type="domain" description="Cytosolic endo-beta-N-acetylglucosaminidase TIM barrel" evidence="1">
    <location>
        <begin position="154"/>
        <end position="201"/>
    </location>
</feature>
<name>A0A445FUK1_GLYSO</name>
<dbReference type="InterPro" id="IPR005201">
    <property type="entry name" value="TIM_ENGase"/>
</dbReference>
<reference evidence="2 3" key="1">
    <citation type="submission" date="2018-09" db="EMBL/GenBank/DDBJ databases">
        <title>A high-quality reference genome of wild soybean provides a powerful tool to mine soybean genomes.</title>
        <authorList>
            <person name="Xie M."/>
            <person name="Chung C.Y.L."/>
            <person name="Li M.-W."/>
            <person name="Wong F.-L."/>
            <person name="Chan T.-F."/>
            <person name="Lam H.-M."/>
        </authorList>
    </citation>
    <scope>NUCLEOTIDE SEQUENCE [LARGE SCALE GENOMIC DNA]</scope>
    <source>
        <strain evidence="3">cv. W05</strain>
        <tissue evidence="2">Hypocotyl of etiolated seedlings</tissue>
    </source>
</reference>
<gene>
    <name evidence="2" type="ORF">D0Y65_048878</name>
</gene>
<keyword evidence="2" id="KW-0326">Glycosidase</keyword>
<dbReference type="GO" id="GO:0005829">
    <property type="term" value="C:cytosol"/>
    <property type="evidence" value="ECO:0007669"/>
    <property type="project" value="UniProtKB-SubCell"/>
</dbReference>
<evidence type="ECO:0000313" key="3">
    <source>
        <dbReference type="Proteomes" id="UP000289340"/>
    </source>
</evidence>
<dbReference type="EC" id="3.2.1.96" evidence="2"/>
<protein>
    <submittedName>
        <fullName evidence="2">Cytosolic endo-beta-N-acetylglucosaminidase 2</fullName>
        <ecNumber evidence="2">3.2.1.96</ecNumber>
    </submittedName>
</protein>
<organism evidence="2 3">
    <name type="scientific">Glycine soja</name>
    <name type="common">Wild soybean</name>
    <dbReference type="NCBI Taxonomy" id="3848"/>
    <lineage>
        <taxon>Eukaryota</taxon>
        <taxon>Viridiplantae</taxon>
        <taxon>Streptophyta</taxon>
        <taxon>Embryophyta</taxon>
        <taxon>Tracheophyta</taxon>
        <taxon>Spermatophyta</taxon>
        <taxon>Magnoliopsida</taxon>
        <taxon>eudicotyledons</taxon>
        <taxon>Gunneridae</taxon>
        <taxon>Pentapetalae</taxon>
        <taxon>rosids</taxon>
        <taxon>fabids</taxon>
        <taxon>Fabales</taxon>
        <taxon>Fabaceae</taxon>
        <taxon>Papilionoideae</taxon>
        <taxon>50 kb inversion clade</taxon>
        <taxon>NPAAA clade</taxon>
        <taxon>indigoferoid/millettioid clade</taxon>
        <taxon>Phaseoleae</taxon>
        <taxon>Glycine</taxon>
        <taxon>Glycine subgen. Soja</taxon>
    </lineage>
</organism>
<sequence length="286" mass="32161">MSALLSLPSNSTSFWRSPRRFAATTMYNIAISSTDIVQSRTTIATRTTLAHCSDFPLPLHSLPEKHSSGFPASTLSGRFTKNSMSGTRPVNLLYEMFSTTRFCRPARYWSRPIHVITNFFCISCLLGAATFGEDGAISSSAFHCCHASVKLSYMKVLGTFITKWDEGKVVCDTLFSTKETAHMYAECLVELAVDLGFDGWLKRSLSLIMHSSMLGSLVIWYDSVTLDGKLNWQDQVNEHNKPFFDICDGIFVNYTWKEDYPRLSTAVAGNWKFDVYMGIDVFGNKF</sequence>
<feature type="domain" description="Cytosolic endo-beta-N-acetylglucosaminidase TIM barrel" evidence="1">
    <location>
        <begin position="208"/>
        <end position="284"/>
    </location>
</feature>
<evidence type="ECO:0000313" key="2">
    <source>
        <dbReference type="EMBL" id="RZB52587.1"/>
    </source>
</evidence>
<dbReference type="PANTHER" id="PTHR13246:SF1">
    <property type="entry name" value="CYTOSOLIC ENDO-BETA-N-ACETYLGLUCOSAMINIDASE"/>
    <property type="match status" value="1"/>
</dbReference>
<dbReference type="Gene3D" id="3.20.20.80">
    <property type="entry name" value="Glycosidases"/>
    <property type="match status" value="2"/>
</dbReference>